<dbReference type="AlphaFoldDB" id="A0A9J6EHU9"/>
<dbReference type="PANTHER" id="PTHR47456">
    <property type="entry name" value="PHD-TYPE DOMAIN-CONTAINING PROTEIN"/>
    <property type="match status" value="1"/>
</dbReference>
<evidence type="ECO:0000313" key="2">
    <source>
        <dbReference type="Proteomes" id="UP000821866"/>
    </source>
</evidence>
<proteinExistence type="predicted"/>
<evidence type="ECO:0000313" key="1">
    <source>
        <dbReference type="EMBL" id="KAH8033974.1"/>
    </source>
</evidence>
<reference evidence="1" key="2">
    <citation type="submission" date="2021-09" db="EMBL/GenBank/DDBJ databases">
        <authorList>
            <person name="Jia N."/>
            <person name="Wang J."/>
            <person name="Shi W."/>
            <person name="Du L."/>
            <person name="Sun Y."/>
            <person name="Zhan W."/>
            <person name="Jiang J."/>
            <person name="Wang Q."/>
            <person name="Zhang B."/>
            <person name="Ji P."/>
            <person name="Sakyi L.B."/>
            <person name="Cui X."/>
            <person name="Yuan T."/>
            <person name="Jiang B."/>
            <person name="Yang W."/>
            <person name="Lam T.T.-Y."/>
            <person name="Chang Q."/>
            <person name="Ding S."/>
            <person name="Wang X."/>
            <person name="Zhu J."/>
            <person name="Ruan X."/>
            <person name="Zhao L."/>
            <person name="Wei J."/>
            <person name="Que T."/>
            <person name="Du C."/>
            <person name="Cheng J."/>
            <person name="Dai P."/>
            <person name="Han X."/>
            <person name="Huang E."/>
            <person name="Gao Y."/>
            <person name="Liu J."/>
            <person name="Shao H."/>
            <person name="Ye R."/>
            <person name="Li L."/>
            <person name="Wei W."/>
            <person name="Wang X."/>
            <person name="Wang C."/>
            <person name="Huo Q."/>
            <person name="Li W."/>
            <person name="Guo W."/>
            <person name="Chen H."/>
            <person name="Chen S."/>
            <person name="Zhou L."/>
            <person name="Zhou L."/>
            <person name="Ni X."/>
            <person name="Tian J."/>
            <person name="Zhou Y."/>
            <person name="Sheng Y."/>
            <person name="Liu T."/>
            <person name="Pan Y."/>
            <person name="Xia L."/>
            <person name="Li J."/>
            <person name="Zhao F."/>
            <person name="Cao W."/>
        </authorList>
    </citation>
    <scope>NUCLEOTIDE SEQUENCE</scope>
    <source>
        <strain evidence="1">Rmic-2018</strain>
        <tissue evidence="1">Larvae</tissue>
    </source>
</reference>
<name>A0A9J6EHU9_RHIMP</name>
<keyword evidence="2" id="KW-1185">Reference proteome</keyword>
<protein>
    <submittedName>
        <fullName evidence="1">Uncharacterized protein</fullName>
    </submittedName>
</protein>
<organism evidence="1 2">
    <name type="scientific">Rhipicephalus microplus</name>
    <name type="common">Cattle tick</name>
    <name type="synonym">Boophilus microplus</name>
    <dbReference type="NCBI Taxonomy" id="6941"/>
    <lineage>
        <taxon>Eukaryota</taxon>
        <taxon>Metazoa</taxon>
        <taxon>Ecdysozoa</taxon>
        <taxon>Arthropoda</taxon>
        <taxon>Chelicerata</taxon>
        <taxon>Arachnida</taxon>
        <taxon>Acari</taxon>
        <taxon>Parasitiformes</taxon>
        <taxon>Ixodida</taxon>
        <taxon>Ixodoidea</taxon>
        <taxon>Ixodidae</taxon>
        <taxon>Rhipicephalinae</taxon>
        <taxon>Rhipicephalus</taxon>
        <taxon>Boophilus</taxon>
    </lineage>
</organism>
<accession>A0A9J6EHU9</accession>
<gene>
    <name evidence="1" type="ORF">HPB51_018443</name>
</gene>
<sequence>MVDYSQAEISALSVAFPKSRPVLCDFHREQAWHRWLSKKNEVQDVDDIKKMLRQVAASTNEGDLTKTIEFLKESQQWKRNEKLQAYLSSKWLSVKEMWVKKCRLDLPFGTNNRTESKNKELKAYLAGNSGRRSLQGLLKVLVESFFSGKRGAVLASKSEFFNFIPPLSS</sequence>
<reference evidence="1" key="1">
    <citation type="journal article" date="2020" name="Cell">
        <title>Large-Scale Comparative Analyses of Tick Genomes Elucidate Their Genetic Diversity and Vector Capacities.</title>
        <authorList>
            <consortium name="Tick Genome and Microbiome Consortium (TIGMIC)"/>
            <person name="Jia N."/>
            <person name="Wang J."/>
            <person name="Shi W."/>
            <person name="Du L."/>
            <person name="Sun Y."/>
            <person name="Zhan W."/>
            <person name="Jiang J.F."/>
            <person name="Wang Q."/>
            <person name="Zhang B."/>
            <person name="Ji P."/>
            <person name="Bell-Sakyi L."/>
            <person name="Cui X.M."/>
            <person name="Yuan T.T."/>
            <person name="Jiang B.G."/>
            <person name="Yang W.F."/>
            <person name="Lam T.T."/>
            <person name="Chang Q.C."/>
            <person name="Ding S.J."/>
            <person name="Wang X.J."/>
            <person name="Zhu J.G."/>
            <person name="Ruan X.D."/>
            <person name="Zhao L."/>
            <person name="Wei J.T."/>
            <person name="Ye R.Z."/>
            <person name="Que T.C."/>
            <person name="Du C.H."/>
            <person name="Zhou Y.H."/>
            <person name="Cheng J.X."/>
            <person name="Dai P.F."/>
            <person name="Guo W.B."/>
            <person name="Han X.H."/>
            <person name="Huang E.J."/>
            <person name="Li L.F."/>
            <person name="Wei W."/>
            <person name="Gao Y.C."/>
            <person name="Liu J.Z."/>
            <person name="Shao H.Z."/>
            <person name="Wang X."/>
            <person name="Wang C.C."/>
            <person name="Yang T.C."/>
            <person name="Huo Q.B."/>
            <person name="Li W."/>
            <person name="Chen H.Y."/>
            <person name="Chen S.E."/>
            <person name="Zhou L.G."/>
            <person name="Ni X.B."/>
            <person name="Tian J.H."/>
            <person name="Sheng Y."/>
            <person name="Liu T."/>
            <person name="Pan Y.S."/>
            <person name="Xia L.Y."/>
            <person name="Li J."/>
            <person name="Zhao F."/>
            <person name="Cao W.C."/>
        </authorList>
    </citation>
    <scope>NUCLEOTIDE SEQUENCE</scope>
    <source>
        <strain evidence="1">Rmic-2018</strain>
    </source>
</reference>
<comment type="caution">
    <text evidence="1">The sequence shown here is derived from an EMBL/GenBank/DDBJ whole genome shotgun (WGS) entry which is preliminary data.</text>
</comment>
<dbReference type="VEuPathDB" id="VectorBase:LOC119168402"/>
<dbReference type="Proteomes" id="UP000821866">
    <property type="component" value="Chromosome 2"/>
</dbReference>
<dbReference type="EMBL" id="JABSTU010000004">
    <property type="protein sequence ID" value="KAH8033974.1"/>
    <property type="molecule type" value="Genomic_DNA"/>
</dbReference>